<evidence type="ECO:0000256" key="1">
    <source>
        <dbReference type="ARBA" id="ARBA00004173"/>
    </source>
</evidence>
<dbReference type="Pfam" id="PF12513">
    <property type="entry name" value="SUV3_C"/>
    <property type="match status" value="1"/>
</dbReference>
<dbReference type="eggNOG" id="KOG0953">
    <property type="taxonomic scope" value="Eukaryota"/>
</dbReference>
<evidence type="ECO:0000256" key="6">
    <source>
        <dbReference type="ARBA" id="ARBA00022840"/>
    </source>
</evidence>
<reference evidence="13 14" key="1">
    <citation type="journal article" date="2009" name="Genome Res.">
        <title>Comparative genomics of protoploid Saccharomycetaceae.</title>
        <authorList>
            <consortium name="The Genolevures Consortium"/>
            <person name="Souciet J.-L."/>
            <person name="Dujon B."/>
            <person name="Gaillardin C."/>
            <person name="Johnston M."/>
            <person name="Baret P.V."/>
            <person name="Cliften P."/>
            <person name="Sherman D.J."/>
            <person name="Weissenbach J."/>
            <person name="Westhof E."/>
            <person name="Wincker P."/>
            <person name="Jubin C."/>
            <person name="Poulain J."/>
            <person name="Barbe V."/>
            <person name="Segurens B."/>
            <person name="Artiguenave F."/>
            <person name="Anthouard V."/>
            <person name="Vacherie B."/>
            <person name="Val M.-E."/>
            <person name="Fulton R.S."/>
            <person name="Minx P."/>
            <person name="Wilson R."/>
            <person name="Durrens P."/>
            <person name="Jean G."/>
            <person name="Marck C."/>
            <person name="Martin T."/>
            <person name="Nikolski M."/>
            <person name="Rolland T."/>
            <person name="Seret M.-L."/>
            <person name="Casaregola S."/>
            <person name="Despons L."/>
            <person name="Fairhead C."/>
            <person name="Fischer G."/>
            <person name="Lafontaine I."/>
            <person name="Leh V."/>
            <person name="Lemaire M."/>
            <person name="de Montigny J."/>
            <person name="Neuveglise C."/>
            <person name="Thierry A."/>
            <person name="Blanc-Lenfle I."/>
            <person name="Bleykasten C."/>
            <person name="Diffels J."/>
            <person name="Fritsch E."/>
            <person name="Frangeul L."/>
            <person name="Goeffon A."/>
            <person name="Jauniaux N."/>
            <person name="Kachouri-Lafond R."/>
            <person name="Payen C."/>
            <person name="Potier S."/>
            <person name="Pribylova L."/>
            <person name="Ozanne C."/>
            <person name="Richard G.-F."/>
            <person name="Sacerdot C."/>
            <person name="Straub M.-L."/>
            <person name="Talla E."/>
        </authorList>
    </citation>
    <scope>NUCLEOTIDE SEQUENCE [LARGE SCALE GENOMIC DNA]</scope>
    <source>
        <strain evidence="14">ATCC 56472 / CBS 6340 / NRRL Y-8284</strain>
    </source>
</reference>
<comment type="subcellular location">
    <subcellularLocation>
        <location evidence="1">Mitochondrion</location>
    </subcellularLocation>
</comment>
<gene>
    <name evidence="13" type="ordered locus">KLTH0E11176g</name>
</gene>
<dbReference type="InterPro" id="IPR055206">
    <property type="entry name" value="DEXQc_SUV3"/>
</dbReference>
<evidence type="ECO:0000256" key="4">
    <source>
        <dbReference type="ARBA" id="ARBA00022801"/>
    </source>
</evidence>
<dbReference type="SMART" id="SM00487">
    <property type="entry name" value="DEXDc"/>
    <property type="match status" value="1"/>
</dbReference>
<dbReference type="AlphaFoldDB" id="C5DIB4"/>
<dbReference type="STRING" id="559295.C5DIB4"/>
<feature type="region of interest" description="Disordered" evidence="11">
    <location>
        <begin position="720"/>
        <end position="744"/>
    </location>
</feature>
<evidence type="ECO:0000256" key="9">
    <source>
        <dbReference type="ARBA" id="ARBA00047984"/>
    </source>
</evidence>
<dbReference type="CDD" id="cd17913">
    <property type="entry name" value="DEXQc_Suv3"/>
    <property type="match status" value="1"/>
</dbReference>
<dbReference type="GO" id="GO:0016787">
    <property type="term" value="F:hydrolase activity"/>
    <property type="evidence" value="ECO:0007669"/>
    <property type="project" value="UniProtKB-KW"/>
</dbReference>
<evidence type="ECO:0000313" key="14">
    <source>
        <dbReference type="Proteomes" id="UP000002036"/>
    </source>
</evidence>
<organism evidence="13 14">
    <name type="scientific">Lachancea thermotolerans (strain ATCC 56472 / CBS 6340 / NRRL Y-8284)</name>
    <name type="common">Yeast</name>
    <name type="synonym">Kluyveromyces thermotolerans</name>
    <dbReference type="NCBI Taxonomy" id="559295"/>
    <lineage>
        <taxon>Eukaryota</taxon>
        <taxon>Fungi</taxon>
        <taxon>Dikarya</taxon>
        <taxon>Ascomycota</taxon>
        <taxon>Saccharomycotina</taxon>
        <taxon>Saccharomycetes</taxon>
        <taxon>Saccharomycetales</taxon>
        <taxon>Saccharomycetaceae</taxon>
        <taxon>Lachancea</taxon>
    </lineage>
</organism>
<dbReference type="KEGG" id="lth:KLTH0E11176g"/>
<dbReference type="Pfam" id="PF00271">
    <property type="entry name" value="Helicase_C"/>
    <property type="match status" value="1"/>
</dbReference>
<proteinExistence type="predicted"/>
<dbReference type="PANTHER" id="PTHR12131">
    <property type="entry name" value="ATP-DEPENDENT RNA AND DNA HELICASE"/>
    <property type="match status" value="1"/>
</dbReference>
<dbReference type="InterPro" id="IPR014001">
    <property type="entry name" value="Helicase_ATP-bd"/>
</dbReference>
<evidence type="ECO:0000256" key="8">
    <source>
        <dbReference type="ARBA" id="ARBA00023128"/>
    </source>
</evidence>
<keyword evidence="5" id="KW-0347">Helicase</keyword>
<dbReference type="GO" id="GO:0003724">
    <property type="term" value="F:RNA helicase activity"/>
    <property type="evidence" value="ECO:0007669"/>
    <property type="project" value="UniProtKB-EC"/>
</dbReference>
<dbReference type="EMBL" id="CU928169">
    <property type="protein sequence ID" value="CAR23525.1"/>
    <property type="molecule type" value="Genomic_DNA"/>
</dbReference>
<dbReference type="PROSITE" id="PS51194">
    <property type="entry name" value="HELICASE_CTER"/>
    <property type="match status" value="1"/>
</dbReference>
<dbReference type="Proteomes" id="UP000002036">
    <property type="component" value="Chromosome E"/>
</dbReference>
<dbReference type="InterPro" id="IPR001650">
    <property type="entry name" value="Helicase_C-like"/>
</dbReference>
<dbReference type="InterPro" id="IPR027417">
    <property type="entry name" value="P-loop_NTPase"/>
</dbReference>
<accession>C5DIB4</accession>
<dbReference type="Gene3D" id="3.40.50.300">
    <property type="entry name" value="P-loop containing nucleotide triphosphate hydrolases"/>
    <property type="match status" value="2"/>
</dbReference>
<feature type="domain" description="Helicase C-terminal" evidence="12">
    <location>
        <begin position="386"/>
        <end position="552"/>
    </location>
</feature>
<evidence type="ECO:0000256" key="7">
    <source>
        <dbReference type="ARBA" id="ARBA00022946"/>
    </source>
</evidence>
<dbReference type="GO" id="GO:0005524">
    <property type="term" value="F:ATP binding"/>
    <property type="evidence" value="ECO:0007669"/>
    <property type="project" value="UniProtKB-KW"/>
</dbReference>
<dbReference type="PANTHER" id="PTHR12131:SF1">
    <property type="entry name" value="ATP-DEPENDENT RNA HELICASE SUPV3L1, MITOCHONDRIAL-RELATED"/>
    <property type="match status" value="1"/>
</dbReference>
<evidence type="ECO:0000256" key="10">
    <source>
        <dbReference type="ARBA" id="ARBA00071444"/>
    </source>
</evidence>
<dbReference type="GO" id="GO:0045025">
    <property type="term" value="C:mitochondrial degradosome"/>
    <property type="evidence" value="ECO:0007669"/>
    <property type="project" value="TreeGrafter"/>
</dbReference>
<dbReference type="SMART" id="SM00490">
    <property type="entry name" value="HELICc"/>
    <property type="match status" value="1"/>
</dbReference>
<dbReference type="SUPFAM" id="SSF52540">
    <property type="entry name" value="P-loop containing nucleoside triphosphate hydrolases"/>
    <property type="match status" value="1"/>
</dbReference>
<dbReference type="Pfam" id="PF22527">
    <property type="entry name" value="DEXQc_Suv3"/>
    <property type="match status" value="1"/>
</dbReference>
<dbReference type="OrthoDB" id="6692397at2759"/>
<dbReference type="EC" id="3.6.4.13" evidence="2"/>
<dbReference type="RefSeq" id="XP_002553962.1">
    <property type="nucleotide sequence ID" value="XM_002553916.1"/>
</dbReference>
<dbReference type="Gene3D" id="1.20.272.40">
    <property type="match status" value="1"/>
</dbReference>
<dbReference type="InterPro" id="IPR044774">
    <property type="entry name" value="Suv3_DEXQc"/>
</dbReference>
<dbReference type="InterPro" id="IPR022192">
    <property type="entry name" value="SUV3_C"/>
</dbReference>
<keyword evidence="3" id="KW-0547">Nucleotide-binding</keyword>
<dbReference type="CDD" id="cd18805">
    <property type="entry name" value="SF2_C_suv3"/>
    <property type="match status" value="1"/>
</dbReference>
<dbReference type="InParanoid" id="C5DIB4"/>
<protein>
    <recommendedName>
        <fullName evidence="10">ATP-dependent RNA helicase SUV3, mitochondrial</fullName>
        <ecNumber evidence="2">3.6.4.13</ecNumber>
    </recommendedName>
</protein>
<evidence type="ECO:0000313" key="13">
    <source>
        <dbReference type="EMBL" id="CAR23525.1"/>
    </source>
</evidence>
<dbReference type="FunCoup" id="C5DIB4">
    <property type="interactions" value="739"/>
</dbReference>
<sequence length="744" mass="84874">MGLLRLRQFSLKGLTAHFAASYRVYHQAAGWKKLERTEAPWGKPSFIHLPPNERKNPNYISLAFAKKVDNIYTQDQEFKRCLDSSLRWVFDNKLKAFKTPENEAKCFAWLRLREHLYVQLRDNVIDKRIASYSGSISDSFLPSSPSNLVAQLVNCDKVADNQWRAILNQETFGRYEKFNHILSKIYDFILHQEILPATIPITSSVNKTEDVDISNPAEWFPEARKWRRKIIMHIGSTNSGKTYRALQRLKQCDRGYYAGPLRLLAREVYERFKNEQIKCNLLTGEEVIEELDEMGNPAGLTSGTVEMVPLSQKFDVVVLDEIQMMGDPDRGWAWTNALLGSIAREVHLCGEKSALPLVQKITKMTGDELIVNEYERLGELRIEENALKDGLKGLRKGDCVVAFSKKRILDLKLQIEKQTDLKVAVVYGSLPPETRIQQANMFNSGEYDVLVASDAVGMGLNLSIERVIFTTHMKFNGQEMMELTSSNVKQIGGRAGRFKVSRTPANSVDGGKKASVGLVTGVDTKVLAAVKSGMEAPIEYLQSAVVWPTDEICGKLMTHFPPGTQVSELLQTLAADVEKRSAKLFTLSDLKNRLNSISLFEHMEGIPFFEKLRLSNAPVKDFPTVKKAYVQFCRTIEQRQTKSLLSYPFSFSILDPRYINSDKYSLEHYESLHNIIMLYFWLSNRYPNYFIDQQSARELKDMCEMIIFEKLDRLKRNPYMRGASTTGASHRSSRGFKPTSVRRK</sequence>
<keyword evidence="4" id="KW-0378">Hydrolase</keyword>
<dbReference type="FunFam" id="3.40.50.300:FF:001549">
    <property type="entry name" value="SUV3p ATP-dependent RNA helicase"/>
    <property type="match status" value="1"/>
</dbReference>
<keyword evidence="6" id="KW-0067">ATP-binding</keyword>
<dbReference type="FunFam" id="3.40.50.300:FF:000269">
    <property type="entry name" value="ATP-dependent RNA helicase SUPV3L1, mitochondrial"/>
    <property type="match status" value="1"/>
</dbReference>
<evidence type="ECO:0000256" key="2">
    <source>
        <dbReference type="ARBA" id="ARBA00012552"/>
    </source>
</evidence>
<dbReference type="HOGENOM" id="CLU_010647_2_2_1"/>
<evidence type="ECO:0000256" key="5">
    <source>
        <dbReference type="ARBA" id="ARBA00022806"/>
    </source>
</evidence>
<dbReference type="OMA" id="FCEMIIF"/>
<keyword evidence="8" id="KW-0496">Mitochondrion</keyword>
<dbReference type="GO" id="GO:0000965">
    <property type="term" value="P:mitochondrial RNA 3'-end processing"/>
    <property type="evidence" value="ECO:0007669"/>
    <property type="project" value="TreeGrafter"/>
</dbReference>
<evidence type="ECO:0000259" key="12">
    <source>
        <dbReference type="PROSITE" id="PS51194"/>
    </source>
</evidence>
<keyword evidence="14" id="KW-1185">Reference proteome</keyword>
<dbReference type="GeneID" id="8292128"/>
<dbReference type="InterPro" id="IPR050699">
    <property type="entry name" value="RNA-DNA_Helicase"/>
</dbReference>
<keyword evidence="7" id="KW-0809">Transit peptide</keyword>
<dbReference type="Gene3D" id="1.20.58.1080">
    <property type="match status" value="1"/>
</dbReference>
<evidence type="ECO:0000256" key="11">
    <source>
        <dbReference type="SAM" id="MobiDB-lite"/>
    </source>
</evidence>
<name>C5DIB4_LACTC</name>
<comment type="catalytic activity">
    <reaction evidence="9">
        <text>ATP + H2O = ADP + phosphate + H(+)</text>
        <dbReference type="Rhea" id="RHEA:13065"/>
        <dbReference type="ChEBI" id="CHEBI:15377"/>
        <dbReference type="ChEBI" id="CHEBI:15378"/>
        <dbReference type="ChEBI" id="CHEBI:30616"/>
        <dbReference type="ChEBI" id="CHEBI:43474"/>
        <dbReference type="ChEBI" id="CHEBI:456216"/>
        <dbReference type="EC" id="3.6.4.13"/>
    </reaction>
</comment>
<evidence type="ECO:0000256" key="3">
    <source>
        <dbReference type="ARBA" id="ARBA00022741"/>
    </source>
</evidence>